<proteinExistence type="predicted"/>
<dbReference type="GO" id="GO:0046503">
    <property type="term" value="P:glycerolipid catabolic process"/>
    <property type="evidence" value="ECO:0007669"/>
    <property type="project" value="TreeGrafter"/>
</dbReference>
<dbReference type="EMBL" id="CP119312">
    <property type="protein sequence ID" value="WEK03948.1"/>
    <property type="molecule type" value="Genomic_DNA"/>
</dbReference>
<dbReference type="InterPro" id="IPR000073">
    <property type="entry name" value="AB_hydrolase_1"/>
</dbReference>
<dbReference type="Proteomes" id="UP001217476">
    <property type="component" value="Chromosome"/>
</dbReference>
<dbReference type="PANTHER" id="PTHR43433:SF5">
    <property type="entry name" value="AB HYDROLASE-1 DOMAIN-CONTAINING PROTEIN"/>
    <property type="match status" value="1"/>
</dbReference>
<dbReference type="PANTHER" id="PTHR43433">
    <property type="entry name" value="HYDROLASE, ALPHA/BETA FOLD FAMILY PROTEIN"/>
    <property type="match status" value="1"/>
</dbReference>
<dbReference type="Gene3D" id="3.40.50.1820">
    <property type="entry name" value="alpha/beta hydrolase"/>
    <property type="match status" value="1"/>
</dbReference>
<organism evidence="2 3">
    <name type="scientific">Candidatus Devosia phytovorans</name>
    <dbReference type="NCBI Taxonomy" id="3121372"/>
    <lineage>
        <taxon>Bacteria</taxon>
        <taxon>Pseudomonadati</taxon>
        <taxon>Pseudomonadota</taxon>
        <taxon>Alphaproteobacteria</taxon>
        <taxon>Hyphomicrobiales</taxon>
        <taxon>Devosiaceae</taxon>
        <taxon>Devosia</taxon>
    </lineage>
</organism>
<name>A0AAJ5VUZ1_9HYPH</name>
<dbReference type="AlphaFoldDB" id="A0AAJ5VUZ1"/>
<accession>A0AAJ5VUZ1</accession>
<dbReference type="PRINTS" id="PR00111">
    <property type="entry name" value="ABHYDROLASE"/>
</dbReference>
<dbReference type="InterPro" id="IPR029058">
    <property type="entry name" value="AB_hydrolase_fold"/>
</dbReference>
<evidence type="ECO:0000313" key="2">
    <source>
        <dbReference type="EMBL" id="WEK03948.1"/>
    </source>
</evidence>
<dbReference type="SUPFAM" id="SSF53474">
    <property type="entry name" value="alpha/beta-Hydrolases"/>
    <property type="match status" value="1"/>
</dbReference>
<sequence>MTDQPVAKMVEVAPGVSLFTEAWGEPEKGTFLLAMGATASMVWWPDGLMQALADAGYRAIRFDHRDTGQSTTGAPGEVNYDLDALTGDLLAILDAYEVEQAHLAGMSLGGYVAQILALRQPERVLSLTLIASEPLGQDYQGEGISDDFMAHFGAMKTLDWSDRDAVGDFLLGAARLSAGSKPGFQEGEARRRVETEISRASTIQSAFNHSMVGGNVDGLDVAAISQPVLVVHGTEDPIIAVAAGRKTAEVVKDSRLVLLEGRGHELLKQDVGVIAGAMVEVAKQN</sequence>
<protein>
    <submittedName>
        <fullName evidence="2">Alpha/beta hydrolase</fullName>
    </submittedName>
</protein>
<evidence type="ECO:0000313" key="3">
    <source>
        <dbReference type="Proteomes" id="UP001217476"/>
    </source>
</evidence>
<reference evidence="2" key="1">
    <citation type="submission" date="2023-03" db="EMBL/GenBank/DDBJ databases">
        <title>Andean soil-derived lignocellulolytic bacterial consortium as a source of novel taxa and putative plastic-active enzymes.</title>
        <authorList>
            <person name="Diaz-Garcia L."/>
            <person name="Chuvochina M."/>
            <person name="Feuerriegel G."/>
            <person name="Bunk B."/>
            <person name="Sproer C."/>
            <person name="Streit W.R."/>
            <person name="Rodriguez L.M."/>
            <person name="Overmann J."/>
            <person name="Jimenez D.J."/>
        </authorList>
    </citation>
    <scope>NUCLEOTIDE SEQUENCE</scope>
    <source>
        <strain evidence="2">MAG 4196</strain>
    </source>
</reference>
<evidence type="ECO:0000259" key="1">
    <source>
        <dbReference type="Pfam" id="PF00561"/>
    </source>
</evidence>
<dbReference type="InterPro" id="IPR050471">
    <property type="entry name" value="AB_hydrolase"/>
</dbReference>
<dbReference type="GO" id="GO:0004806">
    <property type="term" value="F:triacylglycerol lipase activity"/>
    <property type="evidence" value="ECO:0007669"/>
    <property type="project" value="TreeGrafter"/>
</dbReference>
<gene>
    <name evidence="2" type="ORF">P0Y65_17415</name>
</gene>
<feature type="domain" description="AB hydrolase-1" evidence="1">
    <location>
        <begin position="31"/>
        <end position="267"/>
    </location>
</feature>
<keyword evidence="2" id="KW-0378">Hydrolase</keyword>
<dbReference type="Pfam" id="PF00561">
    <property type="entry name" value="Abhydrolase_1"/>
    <property type="match status" value="1"/>
</dbReference>